<protein>
    <submittedName>
        <fullName evidence="1">Uncharacterized protein</fullName>
    </submittedName>
</protein>
<accession>A0A5N6PWB7</accession>
<comment type="caution">
    <text evidence="1">The sequence shown here is derived from an EMBL/GenBank/DDBJ whole genome shotgun (WGS) entry which is preliminary data.</text>
</comment>
<evidence type="ECO:0000313" key="1">
    <source>
        <dbReference type="EMBL" id="KAD7116850.1"/>
    </source>
</evidence>
<evidence type="ECO:0000313" key="2">
    <source>
        <dbReference type="Proteomes" id="UP000326396"/>
    </source>
</evidence>
<sequence>MSGVVLELQKAILEGTRLENYPKEQSRWYVVLAGDAEDVGISGVDEINGQVLEFVVRFDERKNVMVIPESKST</sequence>
<dbReference type="OrthoDB" id="187139at2759"/>
<dbReference type="AlphaFoldDB" id="A0A5N6PWB7"/>
<reference evidence="1 2" key="1">
    <citation type="submission" date="2019-05" db="EMBL/GenBank/DDBJ databases">
        <title>Mikania micrantha, genome provides insights into the molecular mechanism of rapid growth.</title>
        <authorList>
            <person name="Liu B."/>
        </authorList>
    </citation>
    <scope>NUCLEOTIDE SEQUENCE [LARGE SCALE GENOMIC DNA]</scope>
    <source>
        <strain evidence="1">NLD-2019</strain>
        <tissue evidence="1">Leaf</tissue>
    </source>
</reference>
<dbReference type="EMBL" id="SZYD01000002">
    <property type="protein sequence ID" value="KAD7116850.1"/>
    <property type="molecule type" value="Genomic_DNA"/>
</dbReference>
<organism evidence="1 2">
    <name type="scientific">Mikania micrantha</name>
    <name type="common">bitter vine</name>
    <dbReference type="NCBI Taxonomy" id="192012"/>
    <lineage>
        <taxon>Eukaryota</taxon>
        <taxon>Viridiplantae</taxon>
        <taxon>Streptophyta</taxon>
        <taxon>Embryophyta</taxon>
        <taxon>Tracheophyta</taxon>
        <taxon>Spermatophyta</taxon>
        <taxon>Magnoliopsida</taxon>
        <taxon>eudicotyledons</taxon>
        <taxon>Gunneridae</taxon>
        <taxon>Pentapetalae</taxon>
        <taxon>asterids</taxon>
        <taxon>campanulids</taxon>
        <taxon>Asterales</taxon>
        <taxon>Asteraceae</taxon>
        <taxon>Asteroideae</taxon>
        <taxon>Heliantheae alliance</taxon>
        <taxon>Eupatorieae</taxon>
        <taxon>Mikania</taxon>
    </lineage>
</organism>
<name>A0A5N6PWB7_9ASTR</name>
<keyword evidence="2" id="KW-1185">Reference proteome</keyword>
<gene>
    <name evidence="1" type="ORF">E3N88_04118</name>
</gene>
<proteinExistence type="predicted"/>
<dbReference type="Proteomes" id="UP000326396">
    <property type="component" value="Linkage Group LG10"/>
</dbReference>